<evidence type="ECO:0000313" key="2">
    <source>
        <dbReference type="Proteomes" id="UP000069205"/>
    </source>
</evidence>
<sequence>MAVQEQVRIRVKARAADLLDAHHREGVEADLGPLEPTGTALWGEAPQRHLLGRDPPRDVLSSQACHIAPFSFGEPMLRFARFCRSLRR</sequence>
<name>A0A0K2G9Q8_NITMO</name>
<evidence type="ECO:0000313" key="1">
    <source>
        <dbReference type="EMBL" id="ALA57675.1"/>
    </source>
</evidence>
<protein>
    <submittedName>
        <fullName evidence="1">Uncharacterized protein</fullName>
    </submittedName>
</protein>
<dbReference type="EMBL" id="CP011801">
    <property type="protein sequence ID" value="ALA57675.1"/>
    <property type="molecule type" value="Genomic_DNA"/>
</dbReference>
<dbReference type="KEGG" id="nmv:NITMOv2_1247"/>
<organism evidence="1 2">
    <name type="scientific">Nitrospira moscoviensis</name>
    <dbReference type="NCBI Taxonomy" id="42253"/>
    <lineage>
        <taxon>Bacteria</taxon>
        <taxon>Pseudomonadati</taxon>
        <taxon>Nitrospirota</taxon>
        <taxon>Nitrospiria</taxon>
        <taxon>Nitrospirales</taxon>
        <taxon>Nitrospiraceae</taxon>
        <taxon>Nitrospira</taxon>
    </lineage>
</organism>
<accession>A0A0K2G9Q8</accession>
<proteinExistence type="predicted"/>
<dbReference type="Proteomes" id="UP000069205">
    <property type="component" value="Chromosome"/>
</dbReference>
<reference evidence="1 2" key="1">
    <citation type="journal article" date="2015" name="Proc. Natl. Acad. Sci. U.S.A.">
        <title>Expanded metabolic versatility of ubiquitous nitrite-oxidizing bacteria from the genus Nitrospira.</title>
        <authorList>
            <person name="Koch H."/>
            <person name="Lucker S."/>
            <person name="Albertsen M."/>
            <person name="Kitzinger K."/>
            <person name="Herbold C."/>
            <person name="Spieck E."/>
            <person name="Nielsen P.H."/>
            <person name="Wagner M."/>
            <person name="Daims H."/>
        </authorList>
    </citation>
    <scope>NUCLEOTIDE SEQUENCE [LARGE SCALE GENOMIC DNA]</scope>
    <source>
        <strain evidence="1 2">NSP M-1</strain>
    </source>
</reference>
<dbReference type="STRING" id="42253.NITMOv2_1247"/>
<keyword evidence="2" id="KW-1185">Reference proteome</keyword>
<dbReference type="AlphaFoldDB" id="A0A0K2G9Q8"/>
<gene>
    <name evidence="1" type="ORF">NITMOv2_1247</name>
</gene>